<dbReference type="RefSeq" id="WP_003788078.1">
    <property type="nucleotide sequence ID" value="NZ_CP050135.1"/>
</dbReference>
<dbReference type="AlphaFoldDB" id="A0AAX2J274"/>
<dbReference type="Pfam" id="PF00497">
    <property type="entry name" value="SBP_bac_3"/>
    <property type="match status" value="1"/>
</dbReference>
<dbReference type="Proteomes" id="UP000248598">
    <property type="component" value="Chromosome 1"/>
</dbReference>
<evidence type="ECO:0000259" key="4">
    <source>
        <dbReference type="SMART" id="SM00062"/>
    </source>
</evidence>
<keyword evidence="1 3" id="KW-0732">Signal</keyword>
<dbReference type="PANTHER" id="PTHR35936">
    <property type="entry name" value="MEMBRANE-BOUND LYTIC MUREIN TRANSGLYCOSYLASE F"/>
    <property type="match status" value="1"/>
</dbReference>
<feature type="region of interest" description="Disordered" evidence="2">
    <location>
        <begin position="29"/>
        <end position="55"/>
    </location>
</feature>
<name>A0AAX2J274_KINKI</name>
<evidence type="ECO:0000256" key="3">
    <source>
        <dbReference type="SAM" id="SignalP"/>
    </source>
</evidence>
<proteinExistence type="predicted"/>
<feature type="signal peptide" evidence="3">
    <location>
        <begin position="1"/>
        <end position="19"/>
    </location>
</feature>
<feature type="domain" description="Solute-binding protein family 3/N-terminal" evidence="4">
    <location>
        <begin position="60"/>
        <end position="286"/>
    </location>
</feature>
<dbReference type="PROSITE" id="PS51257">
    <property type="entry name" value="PROKAR_LIPOPROTEIN"/>
    <property type="match status" value="1"/>
</dbReference>
<dbReference type="InterPro" id="IPR001638">
    <property type="entry name" value="Solute-binding_3/MltF_N"/>
</dbReference>
<dbReference type="SMART" id="SM00062">
    <property type="entry name" value="PBPb"/>
    <property type="match status" value="1"/>
</dbReference>
<reference evidence="5 6" key="1">
    <citation type="submission" date="2018-06" db="EMBL/GenBank/DDBJ databases">
        <authorList>
            <consortium name="Pathogen Informatics"/>
            <person name="Doyle S."/>
        </authorList>
    </citation>
    <scope>NUCLEOTIDE SEQUENCE [LARGE SCALE GENOMIC DNA]</scope>
    <source>
        <strain evidence="5 6">NCTC10529</strain>
    </source>
</reference>
<feature type="chain" id="PRO_5043556150" evidence="3">
    <location>
        <begin position="20"/>
        <end position="286"/>
    </location>
</feature>
<dbReference type="PANTHER" id="PTHR35936:SF19">
    <property type="entry name" value="AMINO-ACID-BINDING PROTEIN YXEM-RELATED"/>
    <property type="match status" value="1"/>
</dbReference>
<evidence type="ECO:0000256" key="1">
    <source>
        <dbReference type="ARBA" id="ARBA00022729"/>
    </source>
</evidence>
<dbReference type="Gene3D" id="3.40.190.10">
    <property type="entry name" value="Periplasmic binding protein-like II"/>
    <property type="match status" value="2"/>
</dbReference>
<dbReference type="EMBL" id="LS483426">
    <property type="protein sequence ID" value="SQH24312.1"/>
    <property type="molecule type" value="Genomic_DNA"/>
</dbReference>
<evidence type="ECO:0000256" key="2">
    <source>
        <dbReference type="SAM" id="MobiDB-lite"/>
    </source>
</evidence>
<gene>
    <name evidence="5" type="primary">tcyA</name>
    <name evidence="5" type="ORF">NCTC10529_00476</name>
</gene>
<dbReference type="SUPFAM" id="SSF53850">
    <property type="entry name" value="Periplasmic binding protein-like II"/>
    <property type="match status" value="1"/>
</dbReference>
<evidence type="ECO:0000313" key="5">
    <source>
        <dbReference type="EMBL" id="SQH24312.1"/>
    </source>
</evidence>
<evidence type="ECO:0000313" key="6">
    <source>
        <dbReference type="Proteomes" id="UP000248598"/>
    </source>
</evidence>
<protein>
    <submittedName>
        <fullName evidence="5">L-cystine-binding protein tcyA</fullName>
    </submittedName>
</protein>
<dbReference type="GeneID" id="93261791"/>
<accession>A0AAX2J274</accession>
<sequence length="286" mass="30611">MLFRKSLLIASVTALFTLAACGGSDNNSTANGNSPTPATEAPAPSSNNPASSSLPENVPTVTILTSTSFAPFAYLDVNVKEVDNMRGFDVDVIKSALATQGIKAKIEPTLWKNTNEVLENLNTKKADIILGAVAATEARKAKFAASDIYVEAPNAILVLENSPIQTLADLKDKKIVVQDTSTALDDLEKAGLTEAVASKKPGFEALSLVARKEMDAIAGDELALRNISKSFPAESKMRVIKLPESFGSVAFFVSKDNPDLLKKINAGLATIKQNGTYDKIYREWFN</sequence>
<feature type="compositionally biased region" description="Low complexity" evidence="2">
    <location>
        <begin position="33"/>
        <end position="55"/>
    </location>
</feature>
<organism evidence="5 6">
    <name type="scientific">Kingella kingae</name>
    <dbReference type="NCBI Taxonomy" id="504"/>
    <lineage>
        <taxon>Bacteria</taxon>
        <taxon>Pseudomonadati</taxon>
        <taxon>Pseudomonadota</taxon>
        <taxon>Betaproteobacteria</taxon>
        <taxon>Neisseriales</taxon>
        <taxon>Neisseriaceae</taxon>
        <taxon>Kingella</taxon>
    </lineage>
</organism>